<dbReference type="FunFam" id="3.30.70.330:FF:000029">
    <property type="entry name" value="U2 small nuclear ribonucleoprotein B"/>
    <property type="match status" value="1"/>
</dbReference>
<dbReference type="InterPro" id="IPR012677">
    <property type="entry name" value="Nucleotide-bd_a/b_plait_sf"/>
</dbReference>
<evidence type="ECO:0000256" key="1">
    <source>
        <dbReference type="ARBA" id="ARBA00004123"/>
    </source>
</evidence>
<evidence type="ECO:0000256" key="4">
    <source>
        <dbReference type="ARBA" id="ARBA00022728"/>
    </source>
</evidence>
<evidence type="ECO:0000256" key="3">
    <source>
        <dbReference type="ARBA" id="ARBA00022664"/>
    </source>
</evidence>
<evidence type="ECO:0000256" key="8">
    <source>
        <dbReference type="ARBA" id="ARBA00023242"/>
    </source>
</evidence>
<dbReference type="Pfam" id="PF00076">
    <property type="entry name" value="RRM_1"/>
    <property type="match status" value="2"/>
</dbReference>
<dbReference type="GO" id="GO:0003723">
    <property type="term" value="F:RNA binding"/>
    <property type="evidence" value="ECO:0007669"/>
    <property type="project" value="UniProtKB-UniRule"/>
</dbReference>
<keyword evidence="5" id="KW-0677">Repeat</keyword>
<dbReference type="CDD" id="cd12246">
    <property type="entry name" value="RRM1_U1A_like"/>
    <property type="match status" value="1"/>
</dbReference>
<evidence type="ECO:0000259" key="11">
    <source>
        <dbReference type="PROSITE" id="PS50102"/>
    </source>
</evidence>
<keyword evidence="7" id="KW-0508">mRNA splicing</keyword>
<protein>
    <recommendedName>
        <fullName evidence="11">RRM domain-containing protein</fullName>
    </recommendedName>
</protein>
<gene>
    <name evidence="12" type="ORF">PBIL07802_LOCUS10330</name>
</gene>
<dbReference type="PANTHER" id="PTHR10501">
    <property type="entry name" value="U1 SMALL NUCLEAR RIBONUCLEOPROTEIN A/U2 SMALL NUCLEAR RIBONUCLEOPROTEIN B"/>
    <property type="match status" value="1"/>
</dbReference>
<evidence type="ECO:0000256" key="7">
    <source>
        <dbReference type="ARBA" id="ARBA00023187"/>
    </source>
</evidence>
<feature type="domain" description="RRM" evidence="11">
    <location>
        <begin position="20"/>
        <end position="99"/>
    </location>
</feature>
<dbReference type="InterPro" id="IPR000504">
    <property type="entry name" value="RRM_dom"/>
</dbReference>
<evidence type="ECO:0000256" key="9">
    <source>
        <dbReference type="ARBA" id="ARBA00023274"/>
    </source>
</evidence>
<dbReference type="GO" id="GO:0006397">
    <property type="term" value="P:mRNA processing"/>
    <property type="evidence" value="ECO:0007669"/>
    <property type="project" value="UniProtKB-KW"/>
</dbReference>
<dbReference type="AlphaFoldDB" id="A0A7S3D764"/>
<feature type="domain" description="RRM" evidence="11">
    <location>
        <begin position="180"/>
        <end position="254"/>
    </location>
</feature>
<dbReference type="SUPFAM" id="SSF54928">
    <property type="entry name" value="RNA-binding domain, RBD"/>
    <property type="match status" value="1"/>
</dbReference>
<keyword evidence="6 10" id="KW-0694">RNA-binding</keyword>
<comment type="subcellular location">
    <subcellularLocation>
        <location evidence="1">Nucleus</location>
    </subcellularLocation>
</comment>
<keyword evidence="8" id="KW-0539">Nucleus</keyword>
<dbReference type="GO" id="GO:0008380">
    <property type="term" value="P:RNA splicing"/>
    <property type="evidence" value="ECO:0007669"/>
    <property type="project" value="UniProtKB-KW"/>
</dbReference>
<dbReference type="PROSITE" id="PS50102">
    <property type="entry name" value="RRM"/>
    <property type="match status" value="2"/>
</dbReference>
<comment type="similarity">
    <text evidence="2">Belongs to the RRM U1 A/B'' family.</text>
</comment>
<evidence type="ECO:0000256" key="10">
    <source>
        <dbReference type="PROSITE-ProRule" id="PRU00176"/>
    </source>
</evidence>
<organism evidence="12">
    <name type="scientific">Palpitomonas bilix</name>
    <dbReference type="NCBI Taxonomy" id="652834"/>
    <lineage>
        <taxon>Eukaryota</taxon>
        <taxon>Eukaryota incertae sedis</taxon>
    </lineage>
</organism>
<keyword evidence="4" id="KW-0747">Spliceosome</keyword>
<evidence type="ECO:0000256" key="2">
    <source>
        <dbReference type="ARBA" id="ARBA00007243"/>
    </source>
</evidence>
<keyword evidence="3" id="KW-0507">mRNA processing</keyword>
<sequence length="254" mass="28224">MQAPPPGAPFHHGGMVPPSQTIYVNNINDKVKKEDLKKALYAIFGQFGPILDVVVYKTLRLRGQAWVVFEDVSAASTALRTMQDYPFMDKPIRIQFARQKSDAVAKREGTWKPVDRRDENKRKNEEFARRIAEKRQRQAAALATAGAPQEQVQAVAASVPQVFGSSGDSSDVPKAGTPNHILFAQDLPDRANQDALGELFKQYQGFREVRLVPGKDGIAFIEFETEVQATDAMLGLQGFALTPEHKLKLSYAKK</sequence>
<proteinExistence type="inferred from homology"/>
<evidence type="ECO:0000256" key="6">
    <source>
        <dbReference type="ARBA" id="ARBA00022884"/>
    </source>
</evidence>
<dbReference type="GO" id="GO:0005681">
    <property type="term" value="C:spliceosomal complex"/>
    <property type="evidence" value="ECO:0007669"/>
    <property type="project" value="UniProtKB-KW"/>
</dbReference>
<dbReference type="CDD" id="cd12247">
    <property type="entry name" value="RRM2_U1A_like"/>
    <property type="match status" value="1"/>
</dbReference>
<reference evidence="12" key="1">
    <citation type="submission" date="2021-01" db="EMBL/GenBank/DDBJ databases">
        <authorList>
            <person name="Corre E."/>
            <person name="Pelletier E."/>
            <person name="Niang G."/>
            <person name="Scheremetjew M."/>
            <person name="Finn R."/>
            <person name="Kale V."/>
            <person name="Holt S."/>
            <person name="Cochrane G."/>
            <person name="Meng A."/>
            <person name="Brown T."/>
            <person name="Cohen L."/>
        </authorList>
    </citation>
    <scope>NUCLEOTIDE SEQUENCE</scope>
    <source>
        <strain evidence="12">NIES-2562</strain>
    </source>
</reference>
<name>A0A7S3D764_9EUKA</name>
<dbReference type="Gene3D" id="3.30.70.330">
    <property type="match status" value="2"/>
</dbReference>
<accession>A0A7S3D764</accession>
<evidence type="ECO:0000313" key="12">
    <source>
        <dbReference type="EMBL" id="CAE0248134.1"/>
    </source>
</evidence>
<dbReference type="GO" id="GO:0030532">
    <property type="term" value="C:small nuclear ribonucleoprotein complex"/>
    <property type="evidence" value="ECO:0007669"/>
    <property type="project" value="UniProtKB-ARBA"/>
</dbReference>
<dbReference type="FunFam" id="3.30.70.330:FF:000039">
    <property type="entry name" value="U1 small nuclear ribonucleoprotein A"/>
    <property type="match status" value="1"/>
</dbReference>
<dbReference type="EMBL" id="HBIB01015951">
    <property type="protein sequence ID" value="CAE0248134.1"/>
    <property type="molecule type" value="Transcribed_RNA"/>
</dbReference>
<evidence type="ECO:0000256" key="5">
    <source>
        <dbReference type="ARBA" id="ARBA00022737"/>
    </source>
</evidence>
<dbReference type="SMART" id="SM00360">
    <property type="entry name" value="RRM"/>
    <property type="match status" value="2"/>
</dbReference>
<keyword evidence="9" id="KW-0687">Ribonucleoprotein</keyword>
<dbReference type="InterPro" id="IPR035979">
    <property type="entry name" value="RBD_domain_sf"/>
</dbReference>